<accession>A0A812J5Z6</accession>
<evidence type="ECO:0000256" key="1">
    <source>
        <dbReference type="SAM" id="MobiDB-lite"/>
    </source>
</evidence>
<comment type="caution">
    <text evidence="2">The sequence shown here is derived from an EMBL/GenBank/DDBJ whole genome shotgun (WGS) entry which is preliminary data.</text>
</comment>
<feature type="compositionally biased region" description="Basic residues" evidence="1">
    <location>
        <begin position="90"/>
        <end position="99"/>
    </location>
</feature>
<name>A0A812J5Z6_SYMPI</name>
<sequence length="110" mass="12429">RDKYAQTKKLYWVEVSTDAKFERSKEEQAQVEYECDDAPADFLGDLPADAPEPMAGSEGETPQPRKSKKKKRTDRRSSLSTTPSTAERRPSKKKPSRKHSSAELESALQD</sequence>
<gene>
    <name evidence="2" type="ORF">SPIL2461_LOCUS1696</name>
</gene>
<organism evidence="2 3">
    <name type="scientific">Symbiodinium pilosum</name>
    <name type="common">Dinoflagellate</name>
    <dbReference type="NCBI Taxonomy" id="2952"/>
    <lineage>
        <taxon>Eukaryota</taxon>
        <taxon>Sar</taxon>
        <taxon>Alveolata</taxon>
        <taxon>Dinophyceae</taxon>
        <taxon>Suessiales</taxon>
        <taxon>Symbiodiniaceae</taxon>
        <taxon>Symbiodinium</taxon>
    </lineage>
</organism>
<reference evidence="2" key="1">
    <citation type="submission" date="2021-02" db="EMBL/GenBank/DDBJ databases">
        <authorList>
            <person name="Dougan E. K."/>
            <person name="Rhodes N."/>
            <person name="Thang M."/>
            <person name="Chan C."/>
        </authorList>
    </citation>
    <scope>NUCLEOTIDE SEQUENCE</scope>
</reference>
<protein>
    <submittedName>
        <fullName evidence="2">Uncharacterized protein</fullName>
    </submittedName>
</protein>
<evidence type="ECO:0000313" key="2">
    <source>
        <dbReference type="EMBL" id="CAE7197753.1"/>
    </source>
</evidence>
<evidence type="ECO:0000313" key="3">
    <source>
        <dbReference type="Proteomes" id="UP000649617"/>
    </source>
</evidence>
<proteinExistence type="predicted"/>
<dbReference type="EMBL" id="CAJNIZ010001712">
    <property type="protein sequence ID" value="CAE7197753.1"/>
    <property type="molecule type" value="Genomic_DNA"/>
</dbReference>
<keyword evidence="3" id="KW-1185">Reference proteome</keyword>
<dbReference type="AlphaFoldDB" id="A0A812J5Z6"/>
<feature type="region of interest" description="Disordered" evidence="1">
    <location>
        <begin position="28"/>
        <end position="110"/>
    </location>
</feature>
<dbReference type="Proteomes" id="UP000649617">
    <property type="component" value="Unassembled WGS sequence"/>
</dbReference>
<feature type="compositionally biased region" description="Basic residues" evidence="1">
    <location>
        <begin position="65"/>
        <end position="74"/>
    </location>
</feature>
<feature type="non-terminal residue" evidence="2">
    <location>
        <position position="1"/>
    </location>
</feature>